<reference evidence="1" key="1">
    <citation type="submission" date="2023-07" db="EMBL/GenBank/DDBJ databases">
        <title>Sorghum-associated microbial communities from plants grown in Nebraska, USA.</title>
        <authorList>
            <person name="Schachtman D."/>
        </authorList>
    </citation>
    <scope>NUCLEOTIDE SEQUENCE</scope>
    <source>
        <strain evidence="1">1457</strain>
    </source>
</reference>
<dbReference type="EMBL" id="JAVDSW010000001">
    <property type="protein sequence ID" value="MDR6700728.1"/>
    <property type="molecule type" value="Genomic_DNA"/>
</dbReference>
<dbReference type="Proteomes" id="UP001265315">
    <property type="component" value="Unassembled WGS sequence"/>
</dbReference>
<accession>A0AAW8LPW9</accession>
<proteinExistence type="predicted"/>
<dbReference type="RefSeq" id="WP_209689557.1">
    <property type="nucleotide sequence ID" value="NZ_JAGIPM010000004.1"/>
</dbReference>
<protein>
    <submittedName>
        <fullName evidence="1">Uncharacterized protein</fullName>
    </submittedName>
</protein>
<organism evidence="1 2">
    <name type="scientific">Agrobacterium tumefaciens</name>
    <dbReference type="NCBI Taxonomy" id="358"/>
    <lineage>
        <taxon>Bacteria</taxon>
        <taxon>Pseudomonadati</taxon>
        <taxon>Pseudomonadota</taxon>
        <taxon>Alphaproteobacteria</taxon>
        <taxon>Hyphomicrobiales</taxon>
        <taxon>Rhizobiaceae</taxon>
        <taxon>Rhizobium/Agrobacterium group</taxon>
        <taxon>Agrobacterium</taxon>
        <taxon>Agrobacterium tumefaciens complex</taxon>
    </lineage>
</organism>
<evidence type="ECO:0000313" key="2">
    <source>
        <dbReference type="Proteomes" id="UP001265315"/>
    </source>
</evidence>
<sequence>MPFINLTLKSPKQDVIINVDHIVEFRQDGAAGTLITTTAVNNGVAHFIPVVEDLGTVMDSILQSGSKP</sequence>
<comment type="caution">
    <text evidence="1">The sequence shown here is derived from an EMBL/GenBank/DDBJ whole genome shotgun (WGS) entry which is preliminary data.</text>
</comment>
<name>A0AAW8LPW9_AGRTU</name>
<evidence type="ECO:0000313" key="1">
    <source>
        <dbReference type="EMBL" id="MDR6700728.1"/>
    </source>
</evidence>
<gene>
    <name evidence="1" type="ORF">J2W61_000556</name>
</gene>
<dbReference type="AlphaFoldDB" id="A0AAW8LPW9"/>